<evidence type="ECO:0000256" key="6">
    <source>
        <dbReference type="ARBA" id="ARBA00022603"/>
    </source>
</evidence>
<dbReference type="InterPro" id="IPR014048">
    <property type="entry name" value="MethylDNA_cys_MeTrfase_DNA-bd"/>
</dbReference>
<dbReference type="PANTHER" id="PTHR46460">
    <property type="entry name" value="METHYLATED-DNA--PROTEIN-CYSTEINE METHYLTRANSFERASE"/>
    <property type="match status" value="1"/>
</dbReference>
<dbReference type="RefSeq" id="XP_022256987.1">
    <property type="nucleotide sequence ID" value="XM_022401279.1"/>
</dbReference>
<keyword evidence="7" id="KW-0808">Transferase</keyword>
<protein>
    <recommendedName>
        <fullName evidence="5">Methylated-DNA--protein-cysteine methyltransferase</fullName>
        <ecNumber evidence="4">2.1.1.63</ecNumber>
    </recommendedName>
    <alternativeName>
        <fullName evidence="10">6-O-methylguanine-DNA methyltransferase</fullName>
    </alternativeName>
    <alternativeName>
        <fullName evidence="11">O-6-methylguanine-DNA-alkyltransferase</fullName>
    </alternativeName>
</protein>
<evidence type="ECO:0000259" key="13">
    <source>
        <dbReference type="Pfam" id="PF01035"/>
    </source>
</evidence>
<evidence type="ECO:0000313" key="17">
    <source>
        <dbReference type="RefSeq" id="XP_022256987.1"/>
    </source>
</evidence>
<evidence type="ECO:0000256" key="8">
    <source>
        <dbReference type="ARBA" id="ARBA00022763"/>
    </source>
</evidence>
<evidence type="ECO:0000256" key="11">
    <source>
        <dbReference type="ARBA" id="ARBA00031621"/>
    </source>
</evidence>
<keyword evidence="6" id="KW-0489">Methyltransferase</keyword>
<comment type="function">
    <text evidence="2">Involved in the cellular defense against the biological effects of O6-methylguanine (O6-MeG) and O4-methylthymine (O4-MeT) in DNA. Repairs the methylated nucleobase in DNA by stoichiometrically transferring the methyl group to a cysteine residue in the enzyme. This is a suicide reaction: the enzyme is irreversibly inactivated.</text>
</comment>
<dbReference type="Proteomes" id="UP000694941">
    <property type="component" value="Unplaced"/>
</dbReference>
<evidence type="ECO:0000256" key="10">
    <source>
        <dbReference type="ARBA" id="ARBA00030795"/>
    </source>
</evidence>
<dbReference type="RefSeq" id="XP_013788846.2">
    <property type="nucleotide sequence ID" value="XM_013933392.2"/>
</dbReference>
<comment type="catalytic activity">
    <reaction evidence="12">
        <text>a 6-O-methyl-2'-deoxyguanosine in DNA + L-cysteinyl-[protein] = S-methyl-L-cysteinyl-[protein] + a 2'-deoxyguanosine in DNA</text>
        <dbReference type="Rhea" id="RHEA:24000"/>
        <dbReference type="Rhea" id="RHEA-COMP:10131"/>
        <dbReference type="Rhea" id="RHEA-COMP:10132"/>
        <dbReference type="Rhea" id="RHEA-COMP:11367"/>
        <dbReference type="Rhea" id="RHEA-COMP:11368"/>
        <dbReference type="ChEBI" id="CHEBI:29950"/>
        <dbReference type="ChEBI" id="CHEBI:82612"/>
        <dbReference type="ChEBI" id="CHEBI:85445"/>
        <dbReference type="ChEBI" id="CHEBI:85448"/>
        <dbReference type="EC" id="2.1.1.63"/>
    </reaction>
</comment>
<keyword evidence="14" id="KW-1185">Reference proteome</keyword>
<dbReference type="InterPro" id="IPR001497">
    <property type="entry name" value="MethylDNA_cys_MeTrfase_AS"/>
</dbReference>
<evidence type="ECO:0000313" key="16">
    <source>
        <dbReference type="RefSeq" id="XP_022256986.1"/>
    </source>
</evidence>
<evidence type="ECO:0000256" key="2">
    <source>
        <dbReference type="ARBA" id="ARBA00003317"/>
    </source>
</evidence>
<evidence type="ECO:0000256" key="3">
    <source>
        <dbReference type="ARBA" id="ARBA00008711"/>
    </source>
</evidence>
<evidence type="ECO:0000256" key="12">
    <source>
        <dbReference type="ARBA" id="ARBA00049348"/>
    </source>
</evidence>
<evidence type="ECO:0000256" key="7">
    <source>
        <dbReference type="ARBA" id="ARBA00022679"/>
    </source>
</evidence>
<keyword evidence="9" id="KW-0234">DNA repair</keyword>
<dbReference type="GeneID" id="106472734"/>
<dbReference type="InterPro" id="IPR036631">
    <property type="entry name" value="MGMT_N_sf"/>
</dbReference>
<accession>A0ABM1BUD7</accession>
<dbReference type="RefSeq" id="XP_022256986.1">
    <property type="nucleotide sequence ID" value="XM_022401278.1"/>
</dbReference>
<gene>
    <name evidence="15 16 17" type="primary">LOC106472734</name>
</gene>
<dbReference type="PANTHER" id="PTHR46460:SF1">
    <property type="entry name" value="METHYLATED-DNA--PROTEIN-CYSTEINE METHYLTRANSFERASE"/>
    <property type="match status" value="1"/>
</dbReference>
<evidence type="ECO:0000313" key="14">
    <source>
        <dbReference type="Proteomes" id="UP000694941"/>
    </source>
</evidence>
<comment type="catalytic activity">
    <reaction evidence="1">
        <text>a 4-O-methyl-thymidine in DNA + L-cysteinyl-[protein] = a thymidine in DNA + S-methyl-L-cysteinyl-[protein]</text>
        <dbReference type="Rhea" id="RHEA:53428"/>
        <dbReference type="Rhea" id="RHEA-COMP:10131"/>
        <dbReference type="Rhea" id="RHEA-COMP:10132"/>
        <dbReference type="Rhea" id="RHEA-COMP:13555"/>
        <dbReference type="Rhea" id="RHEA-COMP:13556"/>
        <dbReference type="ChEBI" id="CHEBI:29950"/>
        <dbReference type="ChEBI" id="CHEBI:82612"/>
        <dbReference type="ChEBI" id="CHEBI:137386"/>
        <dbReference type="ChEBI" id="CHEBI:137387"/>
        <dbReference type="EC" id="2.1.1.63"/>
    </reaction>
</comment>
<dbReference type="CDD" id="cd06445">
    <property type="entry name" value="ATase"/>
    <property type="match status" value="1"/>
</dbReference>
<dbReference type="EC" id="2.1.1.63" evidence="4"/>
<evidence type="ECO:0000256" key="5">
    <source>
        <dbReference type="ARBA" id="ARBA00015377"/>
    </source>
</evidence>
<dbReference type="Pfam" id="PF01035">
    <property type="entry name" value="DNA_binding_1"/>
    <property type="match status" value="1"/>
</dbReference>
<evidence type="ECO:0000313" key="15">
    <source>
        <dbReference type="RefSeq" id="XP_013788846.2"/>
    </source>
</evidence>
<dbReference type="InterPro" id="IPR036388">
    <property type="entry name" value="WH-like_DNA-bd_sf"/>
</dbReference>
<dbReference type="SUPFAM" id="SSF46767">
    <property type="entry name" value="Methylated DNA-protein cysteine methyltransferase, C-terminal domain"/>
    <property type="match status" value="1"/>
</dbReference>
<dbReference type="SUPFAM" id="SSF53155">
    <property type="entry name" value="Methylated DNA-protein cysteine methyltransferase domain"/>
    <property type="match status" value="1"/>
</dbReference>
<dbReference type="InterPro" id="IPR036217">
    <property type="entry name" value="MethylDNA_cys_MeTrfase_DNAb"/>
</dbReference>
<comment type="similarity">
    <text evidence="3">Belongs to the MGMT family.</text>
</comment>
<dbReference type="Gene3D" id="1.10.10.10">
    <property type="entry name" value="Winged helix-like DNA-binding domain superfamily/Winged helix DNA-binding domain"/>
    <property type="match status" value="1"/>
</dbReference>
<proteinExistence type="inferred from homology"/>
<name>A0ABM1BUD7_LIMPO</name>
<dbReference type="NCBIfam" id="TIGR00589">
    <property type="entry name" value="ogt"/>
    <property type="match status" value="1"/>
</dbReference>
<reference evidence="15 16" key="1">
    <citation type="submission" date="2025-05" db="UniProtKB">
        <authorList>
            <consortium name="RefSeq"/>
        </authorList>
    </citation>
    <scope>IDENTIFICATION</scope>
    <source>
        <tissue evidence="15 16">Muscle</tissue>
    </source>
</reference>
<evidence type="ECO:0000256" key="4">
    <source>
        <dbReference type="ARBA" id="ARBA00011918"/>
    </source>
</evidence>
<feature type="domain" description="Methylated-DNA-[protein]-cysteine S-methyltransferase DNA binding" evidence="13">
    <location>
        <begin position="124"/>
        <end position="206"/>
    </location>
</feature>
<dbReference type="PROSITE" id="PS00374">
    <property type="entry name" value="MGMT"/>
    <property type="match status" value="1"/>
</dbReference>
<evidence type="ECO:0000256" key="9">
    <source>
        <dbReference type="ARBA" id="ARBA00023204"/>
    </source>
</evidence>
<sequence length="212" mass="23583">MEKYNKLVSNKTRDRLKSKFKVCRNGPTNSYTVSSPIGNIVITSCPKGLHTVGQADDVTDENFHPESNITVKLIGQQWSDNGYTYKPALLCIDWIKVYFINPKETLKTSLPPFCSCISSVSGSYREKVWKTLAEQVPVGSTISYGELAKLTGNPHASQAVGSAMRNNPIQLLVPCHRVVRSNGSLGLYSNGTRNKVKEWLLMHEGISDFKKM</sequence>
<keyword evidence="8" id="KW-0227">DNA damage</keyword>
<dbReference type="Gene3D" id="3.30.160.70">
    <property type="entry name" value="Methylated DNA-protein cysteine methyltransferase domain"/>
    <property type="match status" value="1"/>
</dbReference>
<evidence type="ECO:0000256" key="1">
    <source>
        <dbReference type="ARBA" id="ARBA00001286"/>
    </source>
</evidence>
<organism evidence="14 15">
    <name type="scientific">Limulus polyphemus</name>
    <name type="common">Atlantic horseshoe crab</name>
    <dbReference type="NCBI Taxonomy" id="6850"/>
    <lineage>
        <taxon>Eukaryota</taxon>
        <taxon>Metazoa</taxon>
        <taxon>Ecdysozoa</taxon>
        <taxon>Arthropoda</taxon>
        <taxon>Chelicerata</taxon>
        <taxon>Merostomata</taxon>
        <taxon>Xiphosura</taxon>
        <taxon>Limulidae</taxon>
        <taxon>Limulus</taxon>
    </lineage>
</organism>